<dbReference type="AlphaFoldDB" id="A0A7S0MLT3"/>
<sequence>MGGVYADDEPVTMPSLPKVLNRFSSATMNQLYHPEHTAAFFAFVAKWKIPAFVITNNVVKDLATVDADNKEKTYNGVEMFMSANGLMGAFLQKFAKAHYTSIYNPPRKPFDYFTAKALTTWLESGNKDARLQSRVRSLFYSNVYGMTYVSKKDTWEETRERYIRSIDTNILDDDPPFIKNKKAYFVKEINVLKGIEFMGRLSVYDVCFVWDTSTFKLEVGCQQVDQ</sequence>
<gene>
    <name evidence="1" type="ORF">CCUR1050_LOCUS19924</name>
</gene>
<organism evidence="1">
    <name type="scientific">Cryptomonas curvata</name>
    <dbReference type="NCBI Taxonomy" id="233186"/>
    <lineage>
        <taxon>Eukaryota</taxon>
        <taxon>Cryptophyceae</taxon>
        <taxon>Cryptomonadales</taxon>
        <taxon>Cryptomonadaceae</taxon>
        <taxon>Cryptomonas</taxon>
    </lineage>
</organism>
<name>A0A7S0MLT3_9CRYP</name>
<reference evidence="1" key="1">
    <citation type="submission" date="2021-01" db="EMBL/GenBank/DDBJ databases">
        <authorList>
            <person name="Corre E."/>
            <person name="Pelletier E."/>
            <person name="Niang G."/>
            <person name="Scheremetjew M."/>
            <person name="Finn R."/>
            <person name="Kale V."/>
            <person name="Holt S."/>
            <person name="Cochrane G."/>
            <person name="Meng A."/>
            <person name="Brown T."/>
            <person name="Cohen L."/>
        </authorList>
    </citation>
    <scope>NUCLEOTIDE SEQUENCE</scope>
    <source>
        <strain evidence="1">CCAP979/52</strain>
    </source>
</reference>
<protein>
    <submittedName>
        <fullName evidence="1">Uncharacterized protein</fullName>
    </submittedName>
</protein>
<accession>A0A7S0MLT3</accession>
<evidence type="ECO:0000313" key="1">
    <source>
        <dbReference type="EMBL" id="CAD8642240.1"/>
    </source>
</evidence>
<proteinExistence type="predicted"/>
<dbReference type="EMBL" id="HBEZ01036300">
    <property type="protein sequence ID" value="CAD8642240.1"/>
    <property type="molecule type" value="Transcribed_RNA"/>
</dbReference>